<feature type="transmembrane region" description="Helical" evidence="7">
    <location>
        <begin position="349"/>
        <end position="372"/>
    </location>
</feature>
<feature type="transmembrane region" description="Helical" evidence="7">
    <location>
        <begin position="102"/>
        <end position="120"/>
    </location>
</feature>
<evidence type="ECO:0000256" key="6">
    <source>
        <dbReference type="ARBA" id="ARBA00023136"/>
    </source>
</evidence>
<dbReference type="InterPro" id="IPR000849">
    <property type="entry name" value="Sugar_P_transporter"/>
</dbReference>
<feature type="domain" description="Major facilitator superfamily (MFS) profile" evidence="8">
    <location>
        <begin position="36"/>
        <end position="438"/>
    </location>
</feature>
<evidence type="ECO:0000256" key="5">
    <source>
        <dbReference type="ARBA" id="ARBA00022989"/>
    </source>
</evidence>
<keyword evidence="5 7" id="KW-1133">Transmembrane helix</keyword>
<dbReference type="InterPro" id="IPR050382">
    <property type="entry name" value="MFS_Na/Anion_cotransporter"/>
</dbReference>
<organism evidence="9 10">
    <name type="scientific">Staphylococcus argenteus</name>
    <dbReference type="NCBI Taxonomy" id="985002"/>
    <lineage>
        <taxon>Bacteria</taxon>
        <taxon>Bacillati</taxon>
        <taxon>Bacillota</taxon>
        <taxon>Bacilli</taxon>
        <taxon>Bacillales</taxon>
        <taxon>Staphylococcaceae</taxon>
        <taxon>Staphylococcus</taxon>
    </lineage>
</organism>
<keyword evidence="3" id="KW-1003">Cell membrane</keyword>
<evidence type="ECO:0000256" key="3">
    <source>
        <dbReference type="ARBA" id="ARBA00022475"/>
    </source>
</evidence>
<dbReference type="PIRSF" id="PIRSF002808">
    <property type="entry name" value="Hexose_phosphate_transp"/>
    <property type="match status" value="1"/>
</dbReference>
<reference evidence="9 10" key="1">
    <citation type="submission" date="2015-04" db="EMBL/GenBank/DDBJ databases">
        <authorList>
            <person name="Cao L."/>
            <person name="Gao C.H."/>
        </authorList>
    </citation>
    <scope>NUCLEOTIDE SEQUENCE [LARGE SCALE GENOMIC DNA]</scope>
    <source>
        <strain evidence="9 10">SH3</strain>
    </source>
</reference>
<evidence type="ECO:0000259" key="8">
    <source>
        <dbReference type="PROSITE" id="PS50850"/>
    </source>
</evidence>
<dbReference type="InterPro" id="IPR011701">
    <property type="entry name" value="MFS"/>
</dbReference>
<protein>
    <submittedName>
        <fullName evidence="9">Putative transporter protein</fullName>
    </submittedName>
</protein>
<feature type="transmembrane region" description="Helical" evidence="7">
    <location>
        <begin position="34"/>
        <end position="51"/>
    </location>
</feature>
<keyword evidence="4 7" id="KW-0812">Transmembrane</keyword>
<dbReference type="PROSITE" id="PS50850">
    <property type="entry name" value="MFS"/>
    <property type="match status" value="1"/>
</dbReference>
<feature type="transmembrane region" description="Helical" evidence="7">
    <location>
        <begin position="294"/>
        <end position="314"/>
    </location>
</feature>
<feature type="transmembrane region" description="Helical" evidence="7">
    <location>
        <begin position="384"/>
        <end position="406"/>
    </location>
</feature>
<feature type="transmembrane region" description="Helical" evidence="7">
    <location>
        <begin position="163"/>
        <end position="184"/>
    </location>
</feature>
<evidence type="ECO:0000256" key="7">
    <source>
        <dbReference type="SAM" id="Phobius"/>
    </source>
</evidence>
<keyword evidence="6 7" id="KW-0472">Membrane</keyword>
<name>A0A7U7PWT7_9STAP</name>
<feature type="transmembrane region" description="Helical" evidence="7">
    <location>
        <begin position="72"/>
        <end position="90"/>
    </location>
</feature>
<comment type="subcellular location">
    <subcellularLocation>
        <location evidence="1">Cell membrane</location>
        <topology evidence="1">Multi-pass membrane protein</topology>
    </subcellularLocation>
</comment>
<dbReference type="Gene3D" id="1.20.1250.20">
    <property type="entry name" value="MFS general substrate transporter like domains"/>
    <property type="match status" value="2"/>
</dbReference>
<dbReference type="InterPro" id="IPR036259">
    <property type="entry name" value="MFS_trans_sf"/>
</dbReference>
<evidence type="ECO:0000313" key="10">
    <source>
        <dbReference type="Proteomes" id="UP000236509"/>
    </source>
</evidence>
<evidence type="ECO:0000256" key="1">
    <source>
        <dbReference type="ARBA" id="ARBA00004651"/>
    </source>
</evidence>
<feature type="transmembrane region" description="Helical" evidence="7">
    <location>
        <begin position="412"/>
        <end position="433"/>
    </location>
</feature>
<sequence>MPDVRKFLSFQGKLLKLIREVGIVMKEKRTNVRWMFALAFFFIGVIAYMDRANISYIAKQMMDDLGMTKPQFGLLASFFSLGYALMQVPSGMLAEKFGPRKMITIALVWWSAFTILTGMIKNHGLIYLVRFLFGVGEAPMYPSNAVFNSFWFSKNEKGRASSALLAGSYFGPVLAPIVTIAIVNAFNWQAVFYIFGAVGILMAVLWAIIAKDLPEQHRMVNEAEKRFIMENRDIVATEKSSPPWNDFFKRFSFYAIAIQYFVVQFIITLFLIWLPTYLTEVFHVNFKEMSISSLPWLLMFFLILSAGAISDRVLGLGRSKFVARGVIAIAGFIVFAVSIIFAVRTGNLYVSIFWLSLGLGGIGISMGMSWAAATDLGRNFSGTVSGWMNLWGNIGALISPLLAGLFVEHLGWTMTFQLLIVPAAIAVIMWFYVKPDQPLIVSDDKTLEK</sequence>
<dbReference type="GO" id="GO:0022857">
    <property type="term" value="F:transmembrane transporter activity"/>
    <property type="evidence" value="ECO:0007669"/>
    <property type="project" value="InterPro"/>
</dbReference>
<dbReference type="Pfam" id="PF07690">
    <property type="entry name" value="MFS_1"/>
    <property type="match status" value="1"/>
</dbReference>
<dbReference type="InterPro" id="IPR020846">
    <property type="entry name" value="MFS_dom"/>
</dbReference>
<dbReference type="CDD" id="cd17319">
    <property type="entry name" value="MFS_ExuT_GudP_like"/>
    <property type="match status" value="1"/>
</dbReference>
<dbReference type="GO" id="GO:0005886">
    <property type="term" value="C:plasma membrane"/>
    <property type="evidence" value="ECO:0007669"/>
    <property type="project" value="UniProtKB-SubCell"/>
</dbReference>
<feature type="transmembrane region" description="Helical" evidence="7">
    <location>
        <begin position="251"/>
        <end position="274"/>
    </location>
</feature>
<keyword evidence="10" id="KW-1185">Reference proteome</keyword>
<evidence type="ECO:0000256" key="2">
    <source>
        <dbReference type="ARBA" id="ARBA00022448"/>
    </source>
</evidence>
<comment type="caution">
    <text evidence="9">The sequence shown here is derived from an EMBL/GenBank/DDBJ whole genome shotgun (WGS) entry which is preliminary data.</text>
</comment>
<evidence type="ECO:0000256" key="4">
    <source>
        <dbReference type="ARBA" id="ARBA00022692"/>
    </source>
</evidence>
<gene>
    <name evidence="9" type="ORF">BN1326_150015</name>
</gene>
<dbReference type="PANTHER" id="PTHR11662:SF399">
    <property type="entry name" value="FI19708P1-RELATED"/>
    <property type="match status" value="1"/>
</dbReference>
<keyword evidence="2" id="KW-0813">Transport</keyword>
<dbReference type="Proteomes" id="UP000236509">
    <property type="component" value="Unassembled WGS sequence"/>
</dbReference>
<feature type="transmembrane region" description="Helical" evidence="7">
    <location>
        <begin position="190"/>
        <end position="209"/>
    </location>
</feature>
<feature type="transmembrane region" description="Helical" evidence="7">
    <location>
        <begin position="321"/>
        <end position="343"/>
    </location>
</feature>
<evidence type="ECO:0000313" key="9">
    <source>
        <dbReference type="EMBL" id="CRI17212.1"/>
    </source>
</evidence>
<accession>A0A7U7PWT7</accession>
<dbReference type="SUPFAM" id="SSF103473">
    <property type="entry name" value="MFS general substrate transporter"/>
    <property type="match status" value="1"/>
</dbReference>
<proteinExistence type="predicted"/>
<dbReference type="AlphaFoldDB" id="A0A7U7PWT7"/>
<dbReference type="PANTHER" id="PTHR11662">
    <property type="entry name" value="SOLUTE CARRIER FAMILY 17"/>
    <property type="match status" value="1"/>
</dbReference>
<dbReference type="EMBL" id="CVOU01000007">
    <property type="protein sequence ID" value="CRI17212.1"/>
    <property type="molecule type" value="Genomic_DNA"/>
</dbReference>